<dbReference type="InterPro" id="IPR012340">
    <property type="entry name" value="NA-bd_OB-fold"/>
</dbReference>
<dbReference type="PANTHER" id="PTHR34075:SF5">
    <property type="entry name" value="BLR3430 PROTEIN"/>
    <property type="match status" value="1"/>
</dbReference>
<evidence type="ECO:0000256" key="1">
    <source>
        <dbReference type="SAM" id="MobiDB-lite"/>
    </source>
</evidence>
<dbReference type="Pfam" id="PF12172">
    <property type="entry name" value="zf-ChsH2"/>
    <property type="match status" value="1"/>
</dbReference>
<dbReference type="InterPro" id="IPR002878">
    <property type="entry name" value="ChsH2_C"/>
</dbReference>
<proteinExistence type="predicted"/>
<dbReference type="Gene3D" id="6.10.30.10">
    <property type="match status" value="1"/>
</dbReference>
<evidence type="ECO:0000313" key="4">
    <source>
        <dbReference type="EMBL" id="MFC6726288.1"/>
    </source>
</evidence>
<keyword evidence="5" id="KW-1185">Reference proteome</keyword>
<dbReference type="PANTHER" id="PTHR34075">
    <property type="entry name" value="BLR3430 PROTEIN"/>
    <property type="match status" value="1"/>
</dbReference>
<feature type="region of interest" description="Disordered" evidence="1">
    <location>
        <begin position="1"/>
        <end position="33"/>
    </location>
</feature>
<evidence type="ECO:0000259" key="3">
    <source>
        <dbReference type="Pfam" id="PF12172"/>
    </source>
</evidence>
<protein>
    <submittedName>
        <fullName evidence="4">Zn-ribbon domain-containing OB-fold protein</fullName>
    </submittedName>
</protein>
<dbReference type="InterPro" id="IPR022002">
    <property type="entry name" value="ChsH2_Znr"/>
</dbReference>
<evidence type="ECO:0000259" key="2">
    <source>
        <dbReference type="Pfam" id="PF01796"/>
    </source>
</evidence>
<feature type="compositionally biased region" description="Acidic residues" evidence="1">
    <location>
        <begin position="1"/>
        <end position="12"/>
    </location>
</feature>
<feature type="domain" description="ChsH2 C-terminal OB-fold" evidence="2">
    <location>
        <begin position="99"/>
        <end position="164"/>
    </location>
</feature>
<feature type="domain" description="ChsH2 rubredoxin-like zinc ribbon" evidence="3">
    <location>
        <begin position="64"/>
        <end position="97"/>
    </location>
</feature>
<organism evidence="4 5">
    <name type="scientific">Halobium palmae</name>
    <dbReference type="NCBI Taxonomy" id="1776492"/>
    <lineage>
        <taxon>Archaea</taxon>
        <taxon>Methanobacteriati</taxon>
        <taxon>Methanobacteriota</taxon>
        <taxon>Stenosarchaea group</taxon>
        <taxon>Halobacteria</taxon>
        <taxon>Halobacteriales</taxon>
        <taxon>Haloferacaceae</taxon>
        <taxon>Halobium</taxon>
    </lineage>
</organism>
<dbReference type="SUPFAM" id="SSF50249">
    <property type="entry name" value="Nucleic acid-binding proteins"/>
    <property type="match status" value="1"/>
</dbReference>
<feature type="compositionally biased region" description="Low complexity" evidence="1">
    <location>
        <begin position="13"/>
        <end position="23"/>
    </location>
</feature>
<accession>A0ABD5S528</accession>
<evidence type="ECO:0000313" key="5">
    <source>
        <dbReference type="Proteomes" id="UP001596328"/>
    </source>
</evidence>
<sequence>MTDDHSDTDESPDANTNANASADSTDEPDRVQVTVPDTVEFPRLLDFYERQTEETTEIVEFYDRLREGSLSTTECDDCGAVHYPPRIVCPECTSDDLSYVSLPHEGELHAFTEVRGTAPIGMTDDVPFAVGVVDLDGVDVRLSARIEGASYEDLAIGDRVELVLVDIEGPKEQDRVFYRFAPV</sequence>
<name>A0ABD5S528_9EURY</name>
<dbReference type="AlphaFoldDB" id="A0ABD5S528"/>
<dbReference type="Proteomes" id="UP001596328">
    <property type="component" value="Unassembled WGS sequence"/>
</dbReference>
<dbReference type="InterPro" id="IPR052513">
    <property type="entry name" value="Thioester_dehydratase-like"/>
</dbReference>
<gene>
    <name evidence="4" type="ORF">ACFQE1_18350</name>
</gene>
<comment type="caution">
    <text evidence="4">The sequence shown here is derived from an EMBL/GenBank/DDBJ whole genome shotgun (WGS) entry which is preliminary data.</text>
</comment>
<reference evidence="4 5" key="1">
    <citation type="journal article" date="2019" name="Int. J. Syst. Evol. Microbiol.">
        <title>The Global Catalogue of Microorganisms (GCM) 10K type strain sequencing project: providing services to taxonomists for standard genome sequencing and annotation.</title>
        <authorList>
            <consortium name="The Broad Institute Genomics Platform"/>
            <consortium name="The Broad Institute Genome Sequencing Center for Infectious Disease"/>
            <person name="Wu L."/>
            <person name="Ma J."/>
        </authorList>
    </citation>
    <scope>NUCLEOTIDE SEQUENCE [LARGE SCALE GENOMIC DNA]</scope>
    <source>
        <strain evidence="4 5">NBRC 111368</strain>
    </source>
</reference>
<dbReference type="EMBL" id="JBHSWU010001009">
    <property type="protein sequence ID" value="MFC6726288.1"/>
    <property type="molecule type" value="Genomic_DNA"/>
</dbReference>
<dbReference type="Pfam" id="PF01796">
    <property type="entry name" value="OB_ChsH2_C"/>
    <property type="match status" value="1"/>
</dbReference>